<reference evidence="1 2" key="1">
    <citation type="journal article" date="2023" name="G3 (Bethesda)">
        <title>A chromosome-length genome assembly and annotation of blackberry (Rubus argutus, cv. 'Hillquist').</title>
        <authorList>
            <person name="Bruna T."/>
            <person name="Aryal R."/>
            <person name="Dudchenko O."/>
            <person name="Sargent D.J."/>
            <person name="Mead D."/>
            <person name="Buti M."/>
            <person name="Cavallini A."/>
            <person name="Hytonen T."/>
            <person name="Andres J."/>
            <person name="Pham M."/>
            <person name="Weisz D."/>
            <person name="Mascagni F."/>
            <person name="Usai G."/>
            <person name="Natali L."/>
            <person name="Bassil N."/>
            <person name="Fernandez G.E."/>
            <person name="Lomsadze A."/>
            <person name="Armour M."/>
            <person name="Olukolu B."/>
            <person name="Poorten T."/>
            <person name="Britton C."/>
            <person name="Davik J."/>
            <person name="Ashrafi H."/>
            <person name="Aiden E.L."/>
            <person name="Borodovsky M."/>
            <person name="Worthington M."/>
        </authorList>
    </citation>
    <scope>NUCLEOTIDE SEQUENCE [LARGE SCALE GENOMIC DNA]</scope>
    <source>
        <strain evidence="1">PI 553951</strain>
    </source>
</reference>
<dbReference type="EMBL" id="JBEDUW010000334">
    <property type="protein sequence ID" value="KAK9901147.1"/>
    <property type="molecule type" value="Genomic_DNA"/>
</dbReference>
<dbReference type="Proteomes" id="UP001457282">
    <property type="component" value="Unassembled WGS sequence"/>
</dbReference>
<proteinExistence type="predicted"/>
<evidence type="ECO:0000313" key="1">
    <source>
        <dbReference type="EMBL" id="KAK9901147.1"/>
    </source>
</evidence>
<name>A0AAW1VHF9_RUBAR</name>
<protein>
    <submittedName>
        <fullName evidence="1">Uncharacterized protein</fullName>
    </submittedName>
</protein>
<keyword evidence="2" id="KW-1185">Reference proteome</keyword>
<evidence type="ECO:0000313" key="2">
    <source>
        <dbReference type="Proteomes" id="UP001457282"/>
    </source>
</evidence>
<sequence>MADRRNSPVDAEGFVEAFARRMEANQVGGKLGRLVTRLKNLGATKFSGGKPHEAEEWIYNLEIHFEMVTYVT</sequence>
<comment type="caution">
    <text evidence="1">The sequence shown here is derived from an EMBL/GenBank/DDBJ whole genome shotgun (WGS) entry which is preliminary data.</text>
</comment>
<gene>
    <name evidence="1" type="ORF">M0R45_002260</name>
</gene>
<organism evidence="1 2">
    <name type="scientific">Rubus argutus</name>
    <name type="common">Southern blackberry</name>
    <dbReference type="NCBI Taxonomy" id="59490"/>
    <lineage>
        <taxon>Eukaryota</taxon>
        <taxon>Viridiplantae</taxon>
        <taxon>Streptophyta</taxon>
        <taxon>Embryophyta</taxon>
        <taxon>Tracheophyta</taxon>
        <taxon>Spermatophyta</taxon>
        <taxon>Magnoliopsida</taxon>
        <taxon>eudicotyledons</taxon>
        <taxon>Gunneridae</taxon>
        <taxon>Pentapetalae</taxon>
        <taxon>rosids</taxon>
        <taxon>fabids</taxon>
        <taxon>Rosales</taxon>
        <taxon>Rosaceae</taxon>
        <taxon>Rosoideae</taxon>
        <taxon>Rosoideae incertae sedis</taxon>
        <taxon>Rubus</taxon>
    </lineage>
</organism>
<accession>A0AAW1VHF9</accession>
<dbReference type="AlphaFoldDB" id="A0AAW1VHF9"/>